<comment type="function">
    <text evidence="7">TFIIF is a general transcription initiation factor that binds to RNA polymerase II and helps to recruit it to the initiation complex in collaboration with TFIIB. It promotes transcription elongation.</text>
</comment>
<feature type="compositionally biased region" description="Basic and acidic residues" evidence="8">
    <location>
        <begin position="380"/>
        <end position="391"/>
    </location>
</feature>
<dbReference type="OrthoDB" id="76676at2759"/>
<evidence type="ECO:0000313" key="10">
    <source>
        <dbReference type="Proteomes" id="UP000326565"/>
    </source>
</evidence>
<comment type="similarity">
    <text evidence="2 7">Belongs to the TFIIF alpha subunit family.</text>
</comment>
<comment type="subcellular location">
    <subcellularLocation>
        <location evidence="1 7">Nucleus</location>
    </subcellularLocation>
</comment>
<keyword evidence="6 7" id="KW-0539">Nucleus</keyword>
<dbReference type="EMBL" id="ML732288">
    <property type="protein sequence ID" value="KAB8070908.1"/>
    <property type="molecule type" value="Genomic_DNA"/>
</dbReference>
<accession>A0A5N5WQR9</accession>
<evidence type="ECO:0000256" key="4">
    <source>
        <dbReference type="ARBA" id="ARBA00023125"/>
    </source>
</evidence>
<feature type="compositionally biased region" description="Low complexity" evidence="8">
    <location>
        <begin position="534"/>
        <end position="544"/>
    </location>
</feature>
<dbReference type="InterPro" id="IPR011039">
    <property type="entry name" value="TFIIF_interaction"/>
</dbReference>
<feature type="region of interest" description="Disordered" evidence="8">
    <location>
        <begin position="1"/>
        <end position="89"/>
    </location>
</feature>
<dbReference type="PANTHER" id="PTHR13011:SF0">
    <property type="entry name" value="GENERAL TRANSCRIPTION FACTOR IIF SUBUNIT 1"/>
    <property type="match status" value="1"/>
</dbReference>
<dbReference type="GO" id="GO:0005674">
    <property type="term" value="C:transcription factor TFIIF complex"/>
    <property type="evidence" value="ECO:0007669"/>
    <property type="project" value="TreeGrafter"/>
</dbReference>
<feature type="compositionally biased region" description="Basic and acidic residues" evidence="8">
    <location>
        <begin position="171"/>
        <end position="194"/>
    </location>
</feature>
<feature type="region of interest" description="Disordered" evidence="8">
    <location>
        <begin position="376"/>
        <end position="659"/>
    </location>
</feature>
<proteinExistence type="inferred from homology"/>
<feature type="compositionally biased region" description="Polar residues" evidence="8">
    <location>
        <begin position="214"/>
        <end position="224"/>
    </location>
</feature>
<evidence type="ECO:0000256" key="8">
    <source>
        <dbReference type="SAM" id="MobiDB-lite"/>
    </source>
</evidence>
<organism evidence="9 10">
    <name type="scientific">Aspergillus leporis</name>
    <dbReference type="NCBI Taxonomy" id="41062"/>
    <lineage>
        <taxon>Eukaryota</taxon>
        <taxon>Fungi</taxon>
        <taxon>Dikarya</taxon>
        <taxon>Ascomycota</taxon>
        <taxon>Pezizomycotina</taxon>
        <taxon>Eurotiomycetes</taxon>
        <taxon>Eurotiomycetidae</taxon>
        <taxon>Eurotiales</taxon>
        <taxon>Aspergillaceae</taxon>
        <taxon>Aspergillus</taxon>
        <taxon>Aspergillus subgen. Circumdati</taxon>
    </lineage>
</organism>
<feature type="compositionally biased region" description="Low complexity" evidence="8">
    <location>
        <begin position="620"/>
        <end position="632"/>
    </location>
</feature>
<dbReference type="PANTHER" id="PTHR13011">
    <property type="entry name" value="TFIIF-ALPHA"/>
    <property type="match status" value="1"/>
</dbReference>
<evidence type="ECO:0000256" key="6">
    <source>
        <dbReference type="ARBA" id="ARBA00023242"/>
    </source>
</evidence>
<sequence length="716" mass="79277">MATPTNNPKLGTPTGANGVPPMRIRRPKAADPLVRPKRKPPVKPAIPISGTGPALTAATSRPVTSNQLSASQYERSKPTSSATDFSENGFSSSLLSETYADYPLVTTKRALREGLKHHIARFASKKTIDPRDESQFTRPVRLQRRDPRARPHELTTDKNQGMQKAASDSSHQMDEAEREELEARKEAREKERAENLAQIAPSAGSAPKRANAPKQKTQQVSKTDMTPEEIARTRIKYEEALPWHLEDFDNKNIWVGNYEAALSETHAVFVLESTGKMRMIPVEKWYRFNAKNQFKALTIEEAEKFMAKKVKDPRWFMEKQQELAQRKELEQFAKQRKVYAGKQGTQSGVEGLEADEMDFEEDRFADDEEHDDLFNEDEDAKAAEKRIKQDQLKANVFDLKDERNYEEEELREKKEKEARRVLGKKVRKALQKREKNYDYSSGSDVNPYSDAESSDDSEAERLKEEEQKPEDEKNKKDTTTSSSKGNSTPSSRPKHTDALKKGTTNAPRKRLGSPNVSDASGTDTSRKKGKSKHPSTQPTPQPSSRNISPTAPSSIPLGKKRVRNAPPSGAGSGSDADRGVGSGGEMSESGKTKKLKLNPPLVVSQSGTPQGSRAGSPTPFAGRSFSGSRASSPESLRGQAGVSTPGPASNQSFPTPAEIHAAIPPTGILSSDLLKIFRPRIGESKENHRRFIAIVKDVGVYGKEDRLLRPGTLKES</sequence>
<feature type="compositionally biased region" description="Basic and acidic residues" evidence="8">
    <location>
        <begin position="459"/>
        <end position="478"/>
    </location>
</feature>
<dbReference type="GO" id="GO:0001096">
    <property type="term" value="F:TFIIF-class transcription factor complex binding"/>
    <property type="evidence" value="ECO:0007669"/>
    <property type="project" value="TreeGrafter"/>
</dbReference>
<feature type="compositionally biased region" description="Basic and acidic residues" evidence="8">
    <location>
        <begin position="143"/>
        <end position="156"/>
    </location>
</feature>
<feature type="compositionally biased region" description="Basic residues" evidence="8">
    <location>
        <begin position="421"/>
        <end position="430"/>
    </location>
</feature>
<evidence type="ECO:0000313" key="9">
    <source>
        <dbReference type="EMBL" id="KAB8070908.1"/>
    </source>
</evidence>
<dbReference type="InterPro" id="IPR008851">
    <property type="entry name" value="TFIIF-alpha"/>
</dbReference>
<feature type="compositionally biased region" description="Polar residues" evidence="8">
    <location>
        <begin position="57"/>
        <end position="89"/>
    </location>
</feature>
<dbReference type="Proteomes" id="UP000326565">
    <property type="component" value="Unassembled WGS sequence"/>
</dbReference>
<dbReference type="AlphaFoldDB" id="A0A5N5WQR9"/>
<protein>
    <recommendedName>
        <fullName evidence="7">Transcription initiation factor IIF subunit alpha</fullName>
    </recommendedName>
</protein>
<feature type="compositionally biased region" description="Polar residues" evidence="8">
    <location>
        <begin position="514"/>
        <end position="523"/>
    </location>
</feature>
<dbReference type="GO" id="GO:0016251">
    <property type="term" value="F:RNA polymerase II general transcription initiation factor activity"/>
    <property type="evidence" value="ECO:0007669"/>
    <property type="project" value="TreeGrafter"/>
</dbReference>
<evidence type="ECO:0000256" key="7">
    <source>
        <dbReference type="RuleBase" id="RU366044"/>
    </source>
</evidence>
<feature type="region of interest" description="Disordered" evidence="8">
    <location>
        <begin position="130"/>
        <end position="227"/>
    </location>
</feature>
<feature type="compositionally biased region" description="Polar residues" evidence="8">
    <location>
        <begin position="603"/>
        <end position="615"/>
    </location>
</feature>
<dbReference type="Pfam" id="PF05793">
    <property type="entry name" value="TFIIF_alpha"/>
    <property type="match status" value="1"/>
</dbReference>
<evidence type="ECO:0000256" key="1">
    <source>
        <dbReference type="ARBA" id="ARBA00004123"/>
    </source>
</evidence>
<dbReference type="SUPFAM" id="SSF50916">
    <property type="entry name" value="Rap30/74 interaction domains"/>
    <property type="match status" value="1"/>
</dbReference>
<dbReference type="GO" id="GO:0006367">
    <property type="term" value="P:transcription initiation at RNA polymerase II promoter"/>
    <property type="evidence" value="ECO:0007669"/>
    <property type="project" value="InterPro"/>
</dbReference>
<name>A0A5N5WQR9_9EURO</name>
<keyword evidence="4 7" id="KW-0238">DNA-binding</keyword>
<feature type="compositionally biased region" description="Low complexity" evidence="8">
    <location>
        <begin position="479"/>
        <end position="491"/>
    </location>
</feature>
<feature type="compositionally biased region" description="Basic and acidic residues" evidence="8">
    <location>
        <begin position="410"/>
        <end position="420"/>
    </location>
</feature>
<keyword evidence="5 7" id="KW-0804">Transcription</keyword>
<keyword evidence="10" id="KW-1185">Reference proteome</keyword>
<dbReference type="GO" id="GO:0032968">
    <property type="term" value="P:positive regulation of transcription elongation by RNA polymerase II"/>
    <property type="evidence" value="ECO:0007669"/>
    <property type="project" value="InterPro"/>
</dbReference>
<evidence type="ECO:0000256" key="2">
    <source>
        <dbReference type="ARBA" id="ARBA00005249"/>
    </source>
</evidence>
<keyword evidence="3 7" id="KW-0805">Transcription regulation</keyword>
<evidence type="ECO:0000256" key="3">
    <source>
        <dbReference type="ARBA" id="ARBA00023015"/>
    </source>
</evidence>
<gene>
    <name evidence="9" type="ORF">BDV29DRAFT_197764</name>
</gene>
<dbReference type="GO" id="GO:0003677">
    <property type="term" value="F:DNA binding"/>
    <property type="evidence" value="ECO:0007669"/>
    <property type="project" value="UniProtKB-KW"/>
</dbReference>
<feature type="compositionally biased region" description="Polar residues" evidence="8">
    <location>
        <begin position="157"/>
        <end position="170"/>
    </location>
</feature>
<reference evidence="9 10" key="1">
    <citation type="submission" date="2019-04" db="EMBL/GenBank/DDBJ databases">
        <title>Friends and foes A comparative genomics study of 23 Aspergillus species from section Flavi.</title>
        <authorList>
            <consortium name="DOE Joint Genome Institute"/>
            <person name="Kjaerbolling I."/>
            <person name="Vesth T."/>
            <person name="Frisvad J.C."/>
            <person name="Nybo J.L."/>
            <person name="Theobald S."/>
            <person name="Kildgaard S."/>
            <person name="Isbrandt T."/>
            <person name="Kuo A."/>
            <person name="Sato A."/>
            <person name="Lyhne E.K."/>
            <person name="Kogle M.E."/>
            <person name="Wiebenga A."/>
            <person name="Kun R.S."/>
            <person name="Lubbers R.J."/>
            <person name="Makela M.R."/>
            <person name="Barry K."/>
            <person name="Chovatia M."/>
            <person name="Clum A."/>
            <person name="Daum C."/>
            <person name="Haridas S."/>
            <person name="He G."/>
            <person name="LaButti K."/>
            <person name="Lipzen A."/>
            <person name="Mondo S."/>
            <person name="Riley R."/>
            <person name="Salamov A."/>
            <person name="Simmons B.A."/>
            <person name="Magnuson J.K."/>
            <person name="Henrissat B."/>
            <person name="Mortensen U.H."/>
            <person name="Larsen T.O."/>
            <person name="Devries R.P."/>
            <person name="Grigoriev I.V."/>
            <person name="Machida M."/>
            <person name="Baker S.E."/>
            <person name="Andersen M.R."/>
        </authorList>
    </citation>
    <scope>NUCLEOTIDE SEQUENCE [LARGE SCALE GENOMIC DNA]</scope>
    <source>
        <strain evidence="9 10">CBS 151.66</strain>
    </source>
</reference>
<evidence type="ECO:0000256" key="5">
    <source>
        <dbReference type="ARBA" id="ARBA00023163"/>
    </source>
</evidence>